<feature type="binding site" evidence="7">
    <location>
        <position position="500"/>
    </location>
    <ligand>
        <name>Zn(2+)</name>
        <dbReference type="ChEBI" id="CHEBI:29105"/>
    </ligand>
</feature>
<dbReference type="GO" id="GO:0046872">
    <property type="term" value="F:metal ion binding"/>
    <property type="evidence" value="ECO:0007669"/>
    <property type="project" value="UniProtKB-KW"/>
</dbReference>
<feature type="active site" description="Proton acceptor" evidence="7">
    <location>
        <position position="467"/>
    </location>
</feature>
<evidence type="ECO:0000256" key="8">
    <source>
        <dbReference type="SAM" id="MobiDB-lite"/>
    </source>
</evidence>
<dbReference type="EMBL" id="JANJYJ010000010">
    <property type="protein sequence ID" value="KAK3184550.1"/>
    <property type="molecule type" value="Genomic_DNA"/>
</dbReference>
<dbReference type="PANTHER" id="PTHR11085">
    <property type="entry name" value="NAD-DEPENDENT PROTEIN DEACYLASE SIRTUIN-5, MITOCHONDRIAL-RELATED"/>
    <property type="match status" value="1"/>
</dbReference>
<comment type="similarity">
    <text evidence="6">Belongs to the sirtuin family. Class IV subfamily.</text>
</comment>
<feature type="binding site" evidence="7">
    <location>
        <position position="478"/>
    </location>
    <ligand>
        <name>Zn(2+)</name>
        <dbReference type="ChEBI" id="CHEBI:29105"/>
    </ligand>
</feature>
<accession>A0AAE0DTR4</accession>
<dbReference type="EC" id="2.3.1.286" evidence="1"/>
<evidence type="ECO:0000259" key="9">
    <source>
        <dbReference type="PROSITE" id="PS50305"/>
    </source>
</evidence>
<protein>
    <recommendedName>
        <fullName evidence="1">protein acetyllysine N-acetyltransferase</fullName>
        <ecNumber evidence="1">2.3.1.286</ecNumber>
    </recommendedName>
</protein>
<evidence type="ECO:0000256" key="2">
    <source>
        <dbReference type="ARBA" id="ARBA00022679"/>
    </source>
</evidence>
<feature type="domain" description="Deacetylase sirtuin-type" evidence="9">
    <location>
        <begin position="363"/>
        <end position="600"/>
    </location>
</feature>
<keyword evidence="4 7" id="KW-0862">Zinc</keyword>
<evidence type="ECO:0000256" key="5">
    <source>
        <dbReference type="ARBA" id="ARBA00023027"/>
    </source>
</evidence>
<evidence type="ECO:0000256" key="6">
    <source>
        <dbReference type="ARBA" id="ARBA00038170"/>
    </source>
</evidence>
<dbReference type="PANTHER" id="PTHR11085:SF12">
    <property type="entry name" value="NAD-DEPENDENT PROTEIN DEACYLASE SIRTUIN-6"/>
    <property type="match status" value="1"/>
</dbReference>
<feature type="binding site" evidence="7">
    <location>
        <position position="505"/>
    </location>
    <ligand>
        <name>Zn(2+)</name>
        <dbReference type="ChEBI" id="CHEBI:29105"/>
    </ligand>
</feature>
<proteinExistence type="inferred from homology"/>
<dbReference type="InterPro" id="IPR003000">
    <property type="entry name" value="Sirtuin"/>
</dbReference>
<reference evidence="10" key="1">
    <citation type="journal article" date="2023" name="Plant J.">
        <title>Genome sequences and population genomics provide insights into the demographic history, inbreeding, and mutation load of two 'living fossil' tree species of Dipteronia.</title>
        <authorList>
            <person name="Feng Y."/>
            <person name="Comes H.P."/>
            <person name="Chen J."/>
            <person name="Zhu S."/>
            <person name="Lu R."/>
            <person name="Zhang X."/>
            <person name="Li P."/>
            <person name="Qiu J."/>
            <person name="Olsen K.M."/>
            <person name="Qiu Y."/>
        </authorList>
    </citation>
    <scope>NUCLEOTIDE SEQUENCE</scope>
    <source>
        <strain evidence="10">NBL</strain>
    </source>
</reference>
<dbReference type="InterPro" id="IPR026590">
    <property type="entry name" value="Ssirtuin_cat_dom"/>
</dbReference>
<dbReference type="Gene3D" id="2.20.28.200">
    <property type="match status" value="1"/>
</dbReference>
<comment type="caution">
    <text evidence="10">The sequence shown here is derived from an EMBL/GenBank/DDBJ whole genome shotgun (WGS) entry which is preliminary data.</text>
</comment>
<dbReference type="GO" id="GO:0070403">
    <property type="term" value="F:NAD+ binding"/>
    <property type="evidence" value="ECO:0007669"/>
    <property type="project" value="InterPro"/>
</dbReference>
<feature type="active site" description="Proton acceptor" evidence="7">
    <location>
        <position position="126"/>
    </location>
</feature>
<dbReference type="SUPFAM" id="SSF52467">
    <property type="entry name" value="DHS-like NAD/FAD-binding domain"/>
    <property type="match status" value="2"/>
</dbReference>
<dbReference type="AlphaFoldDB" id="A0AAE0DTR4"/>
<keyword evidence="5" id="KW-0520">NAD</keyword>
<sequence>MYMGYAKEFSYREEVGSDGMSEIFDSAQVSEEKIAELAAMIKKSKHLVAFTGAGISTSCAIPDGESKGKDVPGAAQAPLHCAMPGIAHMALAELERAGILKCVISQNADSLHHRSGIPREKLAELHGNSFRENLPSYEEATERLKDTFVDWEVALPLKEMQLAEEHCLKADVVLCLGSSLQITLDADFPLQCLFHGGKIVIVNLQVMAGIVHHLDLRIPPSVRVDLFQITFIHYPQLSGFCSSFALPPCYLLLSKQLENISRDKVDVAQELTNAAVESRCCGQISLVKSESLPSKRKDIAVFAVATNMVCYESLLDSYRIPKNIPEENNNILEENNDNDNTRESECVREPDNQKKGEKKIMSLGYGKSEIFDPPHLLQEKSKHLVAFTGAGISTSCGIPDFRGPSLQSKGEAVPEAVQPFHCAMPGITHMALAELEKAGILKCVISQNIDSLHLRSGIPREKLAELHGNSFRENCSSCEEEYLRDSEIETIGMKLTPRRCTAANCNERLRDSVVDWMGALPPKEMQLAEKHCLKADVVLCLGTSLRTTPAANFPLLCLLRGGKIVIVNLQPTPVDNGASLIIHGHVDKVMEGIIHGLDLRIPPSVRVDLFEISFIHYPKLSYSGNIVQYTLRIGNAFGLEAKFSLIKLVEVTFLDRPKLKNAILNTKPFMLKRKISMEEPFTFVVKLNFCDGCSIHSTTAEFPVNFQNQIENVSCDKDAVVRELTNAAIESGCCGQTSLVKRESFRSKRKEIAVFAVATNIVCYERLLDNYIIPENIPEENNDNNNIPEENNANMASKLMPLKKRKCHSLSSELVPPKKRKHDYDLKKRKCHSLSSELVPPKKRKHDYDR</sequence>
<feature type="compositionally biased region" description="Basic residues" evidence="8">
    <location>
        <begin position="817"/>
        <end position="829"/>
    </location>
</feature>
<keyword evidence="3 7" id="KW-0479">Metal-binding</keyword>
<gene>
    <name evidence="10" type="ORF">Dsin_031836</name>
</gene>
<feature type="region of interest" description="Disordered" evidence="8">
    <location>
        <begin position="329"/>
        <end position="354"/>
    </location>
</feature>
<feature type="region of interest" description="Disordered" evidence="8">
    <location>
        <begin position="808"/>
        <end position="829"/>
    </location>
</feature>
<evidence type="ECO:0000256" key="4">
    <source>
        <dbReference type="ARBA" id="ARBA00022833"/>
    </source>
</evidence>
<dbReference type="InterPro" id="IPR029035">
    <property type="entry name" value="DHS-like_NAD/FAD-binding_dom"/>
</dbReference>
<evidence type="ECO:0000256" key="1">
    <source>
        <dbReference type="ARBA" id="ARBA00012928"/>
    </source>
</evidence>
<dbReference type="GO" id="GO:0005634">
    <property type="term" value="C:nucleus"/>
    <property type="evidence" value="ECO:0007669"/>
    <property type="project" value="TreeGrafter"/>
</dbReference>
<dbReference type="GO" id="GO:0003714">
    <property type="term" value="F:transcription corepressor activity"/>
    <property type="evidence" value="ECO:0007669"/>
    <property type="project" value="TreeGrafter"/>
</dbReference>
<feature type="domain" description="Deacetylase sirtuin-type" evidence="9">
    <location>
        <begin position="27"/>
        <end position="284"/>
    </location>
</feature>
<dbReference type="Pfam" id="PF02146">
    <property type="entry name" value="SIR2"/>
    <property type="match status" value="2"/>
</dbReference>
<dbReference type="Gene3D" id="3.40.50.1220">
    <property type="entry name" value="TPP-binding domain"/>
    <property type="match status" value="2"/>
</dbReference>
<dbReference type="PROSITE" id="PS50305">
    <property type="entry name" value="SIRTUIN"/>
    <property type="match status" value="2"/>
</dbReference>
<dbReference type="GO" id="GO:0000122">
    <property type="term" value="P:negative regulation of transcription by RNA polymerase II"/>
    <property type="evidence" value="ECO:0007669"/>
    <property type="project" value="TreeGrafter"/>
</dbReference>
<evidence type="ECO:0000256" key="3">
    <source>
        <dbReference type="ARBA" id="ARBA00022723"/>
    </source>
</evidence>
<keyword evidence="11" id="KW-1185">Reference proteome</keyword>
<dbReference type="Proteomes" id="UP001281410">
    <property type="component" value="Unassembled WGS sequence"/>
</dbReference>
<evidence type="ECO:0000313" key="11">
    <source>
        <dbReference type="Proteomes" id="UP001281410"/>
    </source>
</evidence>
<keyword evidence="2" id="KW-0808">Transferase</keyword>
<name>A0AAE0DTR4_9ROSI</name>
<feature type="compositionally biased region" description="Basic and acidic residues" evidence="8">
    <location>
        <begin position="339"/>
        <end position="354"/>
    </location>
</feature>
<comment type="caution">
    <text evidence="7">Lacks conserved residue(s) required for the propagation of feature annotation.</text>
</comment>
<evidence type="ECO:0000256" key="7">
    <source>
        <dbReference type="PROSITE-ProRule" id="PRU00236"/>
    </source>
</evidence>
<dbReference type="GO" id="GO:0017136">
    <property type="term" value="F:histone deacetylase activity, NAD-dependent"/>
    <property type="evidence" value="ECO:0007669"/>
    <property type="project" value="TreeGrafter"/>
</dbReference>
<dbReference type="InterPro" id="IPR050134">
    <property type="entry name" value="NAD-dep_sirtuin_deacylases"/>
</dbReference>
<evidence type="ECO:0000313" key="10">
    <source>
        <dbReference type="EMBL" id="KAK3184550.1"/>
    </source>
</evidence>
<feature type="binding site" evidence="7">
    <location>
        <position position="475"/>
    </location>
    <ligand>
        <name>Zn(2+)</name>
        <dbReference type="ChEBI" id="CHEBI:29105"/>
    </ligand>
</feature>
<organism evidence="10 11">
    <name type="scientific">Dipteronia sinensis</name>
    <dbReference type="NCBI Taxonomy" id="43782"/>
    <lineage>
        <taxon>Eukaryota</taxon>
        <taxon>Viridiplantae</taxon>
        <taxon>Streptophyta</taxon>
        <taxon>Embryophyta</taxon>
        <taxon>Tracheophyta</taxon>
        <taxon>Spermatophyta</taxon>
        <taxon>Magnoliopsida</taxon>
        <taxon>eudicotyledons</taxon>
        <taxon>Gunneridae</taxon>
        <taxon>Pentapetalae</taxon>
        <taxon>rosids</taxon>
        <taxon>malvids</taxon>
        <taxon>Sapindales</taxon>
        <taxon>Sapindaceae</taxon>
        <taxon>Hippocastanoideae</taxon>
        <taxon>Acereae</taxon>
        <taxon>Dipteronia</taxon>
    </lineage>
</organism>